<dbReference type="Pfam" id="PF07307">
    <property type="entry name" value="HEPPP_synt_1"/>
    <property type="match status" value="1"/>
</dbReference>
<dbReference type="InterPro" id="IPR009920">
    <property type="entry name" value="HEPPP_synth_su1"/>
</dbReference>
<keyword evidence="2" id="KW-1185">Reference proteome</keyword>
<name>A0A942UIR2_9BACI</name>
<dbReference type="EMBL" id="JAGYPN010000001">
    <property type="protein sequence ID" value="MBS4222205.1"/>
    <property type="molecule type" value="Genomic_DNA"/>
</dbReference>
<reference evidence="1 2" key="1">
    <citation type="submission" date="2021-05" db="EMBL/GenBank/DDBJ databases">
        <title>Novel Bacillus species.</title>
        <authorList>
            <person name="Liu G."/>
        </authorList>
    </citation>
    <scope>NUCLEOTIDE SEQUENCE [LARGE SCALE GENOMIC DNA]</scope>
    <source>
        <strain evidence="1 2">FJAT-49682</strain>
    </source>
</reference>
<dbReference type="Gene3D" id="1.20.120.1450">
    <property type="match status" value="1"/>
</dbReference>
<dbReference type="AlphaFoldDB" id="A0A942UIR2"/>
<sequence>MPVCDHEQQVDLIKKKLKKKSYHHYFSNHIGQPELDEDRILLLTCSLQMSNLPKEEREAYITASMFAQLALDTHDNVASPTVSKKQRQLAVLAGDYYSGMYYNLLAELHNIDLIKSLATAIKITNEQKILLYRYKGESIETFINSIKRVESALIEQFCMHFHNSAQYLSFAIEFLFFKKMVSELEQFKKGSSSIFISGLIQYYQPGTTDLNNLSDDEKEKIITECHRFIKESQKKMENMIRVLPDLPSILHVRIDDLASRYQKSCL</sequence>
<proteinExistence type="predicted"/>
<protein>
    <submittedName>
        <fullName evidence="1">Heptaprenyl diphosphate synthase component 1</fullName>
    </submittedName>
</protein>
<organism evidence="1 2">
    <name type="scientific">Lederbergia citrea</name>
    <dbReference type="NCBI Taxonomy" id="2833581"/>
    <lineage>
        <taxon>Bacteria</taxon>
        <taxon>Bacillati</taxon>
        <taxon>Bacillota</taxon>
        <taxon>Bacilli</taxon>
        <taxon>Bacillales</taxon>
        <taxon>Bacillaceae</taxon>
        <taxon>Lederbergia</taxon>
    </lineage>
</organism>
<dbReference type="RefSeq" id="WP_213097166.1">
    <property type="nucleotide sequence ID" value="NZ_JAGYPH010000001.1"/>
</dbReference>
<accession>A0A942UIR2</accession>
<comment type="caution">
    <text evidence="1">The sequence shown here is derived from an EMBL/GenBank/DDBJ whole genome shotgun (WGS) entry which is preliminary data.</text>
</comment>
<dbReference type="GO" id="GO:0009234">
    <property type="term" value="P:menaquinone biosynthetic process"/>
    <property type="evidence" value="ECO:0007669"/>
    <property type="project" value="InterPro"/>
</dbReference>
<dbReference type="Proteomes" id="UP000676456">
    <property type="component" value="Unassembled WGS sequence"/>
</dbReference>
<evidence type="ECO:0000313" key="1">
    <source>
        <dbReference type="EMBL" id="MBS4222205.1"/>
    </source>
</evidence>
<gene>
    <name evidence="1" type="ORF">KHA91_05470</name>
</gene>
<evidence type="ECO:0000313" key="2">
    <source>
        <dbReference type="Proteomes" id="UP000676456"/>
    </source>
</evidence>